<feature type="signal peptide" evidence="1">
    <location>
        <begin position="1"/>
        <end position="21"/>
    </location>
</feature>
<dbReference type="AlphaFoldDB" id="A0A2R4MIT9"/>
<dbReference type="RefSeq" id="WP_205468041.1">
    <property type="nucleotide sequence ID" value="NZ_CP021330.1"/>
</dbReference>
<evidence type="ECO:0000313" key="4">
    <source>
        <dbReference type="Proteomes" id="UP000258927"/>
    </source>
</evidence>
<dbReference type="KEGG" id="mmyr:MXMO3_03300"/>
<organism evidence="3 4">
    <name type="scientific">Maritalea myrionectae</name>
    <dbReference type="NCBI Taxonomy" id="454601"/>
    <lineage>
        <taxon>Bacteria</taxon>
        <taxon>Pseudomonadati</taxon>
        <taxon>Pseudomonadota</taxon>
        <taxon>Alphaproteobacteria</taxon>
        <taxon>Hyphomicrobiales</taxon>
        <taxon>Devosiaceae</taxon>
        <taxon>Maritalea</taxon>
    </lineage>
</organism>
<keyword evidence="1" id="KW-0732">Signal</keyword>
<dbReference type="Pfam" id="PF07593">
    <property type="entry name" value="UnbV_ASPIC"/>
    <property type="match status" value="1"/>
</dbReference>
<evidence type="ECO:0000259" key="2">
    <source>
        <dbReference type="Pfam" id="PF07593"/>
    </source>
</evidence>
<feature type="domain" description="ASPIC/UnbV" evidence="2">
    <location>
        <begin position="440"/>
        <end position="505"/>
    </location>
</feature>
<protein>
    <recommendedName>
        <fullName evidence="2">ASPIC/UnbV domain-containing protein</fullName>
    </recommendedName>
</protein>
<dbReference type="Proteomes" id="UP000258927">
    <property type="component" value="Chromosome"/>
</dbReference>
<gene>
    <name evidence="3" type="ORF">MXMO3_03300</name>
</gene>
<sequence>MWPKLVAIGAALLTATCPGLAAPNFAPRATDIEHQYLGGWEHFVGGGVAAFDCNNDHLPELFLAGGTAPSTLLRNVTNTFGEDIAFEQMPSPLNVTGATGAYPLNINNDAHVDLMILRVGENLLFEGQGNCQFAPSTMLYGLGGDHWTTAFSATWENGQKLPTLAFGNYVDRTDPDGPFGTCDANILLRPKDGGYQKVIQLEPGYCALSILFSDWNANGQQDLRISNDRHYYLNDGQEQLWQLRSKGPHLLTAEEGWIKHQLWGMGIASRDLDFDGKPEVFLTSMGDQKLHSLQPNANGPTYADAAYDQGITAHRPYLGDDGRPSTGWHAAFGDVQNDGLDDIFVAKGNVDQMISAAMQDPNNLLVQQPDGRFVEMGDVAGIASLARARGGALVDLNLDGRLDLVVNNRRSNVEIYQNMTSDSGNWLSVKLNQPDQNRDAVGAWIKLRTSERIYSREITIGGGHAGGTLAPAHFGLGANEQVEIMVIWPGNVSSNWHTIDANKQYRVTRKKDQTLVEAY</sequence>
<dbReference type="PANTHER" id="PTHR16026">
    <property type="entry name" value="CARTILAGE ACIDIC PROTEIN 1"/>
    <property type="match status" value="1"/>
</dbReference>
<dbReference type="InterPro" id="IPR027039">
    <property type="entry name" value="Crtac1"/>
</dbReference>
<dbReference type="STRING" id="1122213.GCA_000423365_01011"/>
<dbReference type="InterPro" id="IPR028994">
    <property type="entry name" value="Integrin_alpha_N"/>
</dbReference>
<dbReference type="Gene3D" id="2.130.10.130">
    <property type="entry name" value="Integrin alpha, N-terminal"/>
    <property type="match status" value="1"/>
</dbReference>
<dbReference type="EMBL" id="CP021330">
    <property type="protein sequence ID" value="AVX05806.1"/>
    <property type="molecule type" value="Genomic_DNA"/>
</dbReference>
<evidence type="ECO:0000313" key="3">
    <source>
        <dbReference type="EMBL" id="AVX05806.1"/>
    </source>
</evidence>
<dbReference type="SUPFAM" id="SSF69318">
    <property type="entry name" value="Integrin alpha N-terminal domain"/>
    <property type="match status" value="1"/>
</dbReference>
<dbReference type="InterPro" id="IPR011519">
    <property type="entry name" value="UnbV_ASPIC"/>
</dbReference>
<accession>A0A2R4MIT9</accession>
<evidence type="ECO:0000256" key="1">
    <source>
        <dbReference type="SAM" id="SignalP"/>
    </source>
</evidence>
<name>A0A2R4MIT9_9HYPH</name>
<reference evidence="3 4" key="1">
    <citation type="submission" date="2017-05" db="EMBL/GenBank/DDBJ databases">
        <title>Genome Analysis of Maritalea myrionectae HL2708#5.</title>
        <authorList>
            <consortium name="Cotde Inc.-PKNU"/>
            <person name="Jang D."/>
            <person name="Oh H.-M."/>
        </authorList>
    </citation>
    <scope>NUCLEOTIDE SEQUENCE [LARGE SCALE GENOMIC DNA]</scope>
    <source>
        <strain evidence="3 4">HL2708#5</strain>
    </source>
</reference>
<dbReference type="PANTHER" id="PTHR16026:SF0">
    <property type="entry name" value="CARTILAGE ACIDIC PROTEIN 1"/>
    <property type="match status" value="1"/>
</dbReference>
<feature type="chain" id="PRO_5015307917" description="ASPIC/UnbV domain-containing protein" evidence="1">
    <location>
        <begin position="22"/>
        <end position="519"/>
    </location>
</feature>
<keyword evidence="4" id="KW-1185">Reference proteome</keyword>
<proteinExistence type="predicted"/>